<feature type="active site" description="Proton acceptor" evidence="8">
    <location>
        <position position="65"/>
    </location>
</feature>
<evidence type="ECO:0000313" key="10">
    <source>
        <dbReference type="EMBL" id="MBC2779135.1"/>
    </source>
</evidence>
<dbReference type="InterPro" id="IPR000888">
    <property type="entry name" value="RmlC-like"/>
</dbReference>
<dbReference type="EC" id="5.1.3.13" evidence="3"/>
<evidence type="ECO:0000256" key="5">
    <source>
        <dbReference type="ARBA" id="ARBA00029758"/>
    </source>
</evidence>
<dbReference type="Gene3D" id="2.60.120.10">
    <property type="entry name" value="Jelly Rolls"/>
    <property type="match status" value="1"/>
</dbReference>
<dbReference type="Proteomes" id="UP000564378">
    <property type="component" value="Unassembled WGS sequence"/>
</dbReference>
<evidence type="ECO:0000256" key="1">
    <source>
        <dbReference type="ARBA" id="ARBA00001298"/>
    </source>
</evidence>
<comment type="catalytic activity">
    <reaction evidence="1">
        <text>dTDP-4-dehydro-6-deoxy-alpha-D-glucose = dTDP-4-dehydro-beta-L-rhamnose</text>
        <dbReference type="Rhea" id="RHEA:16969"/>
        <dbReference type="ChEBI" id="CHEBI:57649"/>
        <dbReference type="ChEBI" id="CHEBI:62830"/>
        <dbReference type="EC" id="5.1.3.13"/>
    </reaction>
</comment>
<comment type="caution">
    <text evidence="10">The sequence shown here is derived from an EMBL/GenBank/DDBJ whole genome shotgun (WGS) entry which is preliminary data.</text>
</comment>
<evidence type="ECO:0000256" key="2">
    <source>
        <dbReference type="ARBA" id="ARBA00001997"/>
    </source>
</evidence>
<dbReference type="InterPro" id="IPR014710">
    <property type="entry name" value="RmlC-like_jellyroll"/>
</dbReference>
<evidence type="ECO:0000256" key="9">
    <source>
        <dbReference type="PIRSR" id="PIRSR600888-3"/>
    </source>
</evidence>
<dbReference type="Pfam" id="PF00908">
    <property type="entry name" value="dTDP_sugar_isom"/>
    <property type="match status" value="1"/>
</dbReference>
<evidence type="ECO:0000256" key="4">
    <source>
        <dbReference type="ARBA" id="ARBA00019595"/>
    </source>
</evidence>
<evidence type="ECO:0000313" key="11">
    <source>
        <dbReference type="Proteomes" id="UP000564378"/>
    </source>
</evidence>
<protein>
    <recommendedName>
        <fullName evidence="4">dTDP-4-dehydrorhamnose 3,5-epimerase</fullName>
        <ecNumber evidence="3">5.1.3.13</ecNumber>
    </recommendedName>
    <alternativeName>
        <fullName evidence="6">Thymidine diphospho-4-keto-rhamnose 3,5-epimerase</fullName>
    </alternativeName>
    <alternativeName>
        <fullName evidence="5">dTDP-4-keto-6-deoxyglucose 3,5-epimerase</fullName>
    </alternativeName>
    <alternativeName>
        <fullName evidence="7">dTDP-6-deoxy-D-xylo-4-hexulose 3,5-epimerase</fullName>
    </alternativeName>
</protein>
<evidence type="ECO:0000256" key="3">
    <source>
        <dbReference type="ARBA" id="ARBA00012098"/>
    </source>
</evidence>
<organism evidence="10 11">
    <name type="scientific">Parasphingopyxis marina</name>
    <dbReference type="NCBI Taxonomy" id="2761622"/>
    <lineage>
        <taxon>Bacteria</taxon>
        <taxon>Pseudomonadati</taxon>
        <taxon>Pseudomonadota</taxon>
        <taxon>Alphaproteobacteria</taxon>
        <taxon>Sphingomonadales</taxon>
        <taxon>Sphingomonadaceae</taxon>
        <taxon>Parasphingopyxis</taxon>
    </lineage>
</organism>
<comment type="function">
    <text evidence="2">Catalyzes the epimerization of the C3' and C5'positions of dTDP-6-deoxy-D-xylo-4-hexulose, forming dTDP-6-deoxy-L-lyxo-4-hexulose.</text>
</comment>
<dbReference type="InterPro" id="IPR011051">
    <property type="entry name" value="RmlC_Cupin_sf"/>
</dbReference>
<gene>
    <name evidence="10" type="ORF">H6P80_16030</name>
</gene>
<reference evidence="10 11" key="1">
    <citation type="submission" date="2020-08" db="EMBL/GenBank/DDBJ databases">
        <title>Draft genome sequence of Parasphingopyxis sp. GrpM-11.</title>
        <authorList>
            <person name="Oh J."/>
            <person name="Roh D.-H."/>
        </authorList>
    </citation>
    <scope>NUCLEOTIDE SEQUENCE [LARGE SCALE GENOMIC DNA]</scope>
    <source>
        <strain evidence="10 11">GrpM-11</strain>
    </source>
</reference>
<dbReference type="GO" id="GO:0005829">
    <property type="term" value="C:cytosol"/>
    <property type="evidence" value="ECO:0007669"/>
    <property type="project" value="TreeGrafter"/>
</dbReference>
<name>A0A842I1T6_9SPHN</name>
<dbReference type="GO" id="GO:0019305">
    <property type="term" value="P:dTDP-rhamnose biosynthetic process"/>
    <property type="evidence" value="ECO:0007669"/>
    <property type="project" value="TreeGrafter"/>
</dbReference>
<evidence type="ECO:0000256" key="8">
    <source>
        <dbReference type="PIRSR" id="PIRSR600888-1"/>
    </source>
</evidence>
<keyword evidence="11" id="KW-1185">Reference proteome</keyword>
<feature type="site" description="Participates in a stacking interaction with the thymidine ring of dTDP-4-oxo-6-deoxyglucose" evidence="9">
    <location>
        <position position="137"/>
    </location>
</feature>
<evidence type="ECO:0000256" key="6">
    <source>
        <dbReference type="ARBA" id="ARBA00031424"/>
    </source>
</evidence>
<dbReference type="GO" id="GO:0008830">
    <property type="term" value="F:dTDP-4-dehydrorhamnose 3,5-epimerase activity"/>
    <property type="evidence" value="ECO:0007669"/>
    <property type="project" value="UniProtKB-EC"/>
</dbReference>
<dbReference type="GO" id="GO:0000271">
    <property type="term" value="P:polysaccharide biosynthetic process"/>
    <property type="evidence" value="ECO:0007669"/>
    <property type="project" value="TreeGrafter"/>
</dbReference>
<dbReference type="RefSeq" id="WP_185802422.1">
    <property type="nucleotide sequence ID" value="NZ_JACJVJ010000003.1"/>
</dbReference>
<feature type="active site" description="Proton donor" evidence="8">
    <location>
        <position position="131"/>
    </location>
</feature>
<dbReference type="EMBL" id="JACJVJ010000003">
    <property type="protein sequence ID" value="MBC2779135.1"/>
    <property type="molecule type" value="Genomic_DNA"/>
</dbReference>
<evidence type="ECO:0000256" key="7">
    <source>
        <dbReference type="ARBA" id="ARBA00033311"/>
    </source>
</evidence>
<accession>A0A842I1T6</accession>
<dbReference type="PANTHER" id="PTHR21047">
    <property type="entry name" value="DTDP-6-DEOXY-D-GLUCOSE-3,5 EPIMERASE"/>
    <property type="match status" value="1"/>
</dbReference>
<sequence>MLEIEAFADAAATPISGVVAKSLITHADSRGDLTEIYRKSWSIGSNTPVQWNVVHSAANVMRGVHLHLKHEDILTVLQGEMLLGLSDLRPSSPTHGTGAIVRMPADSPAMIAIPVGVAHGFYFPVPSIHIYGVDFDFDRTDELGCRWNEPGLGIDWPADDPILSERDTDAGSLAQLLDVAGLSE</sequence>
<proteinExistence type="predicted"/>
<dbReference type="PANTHER" id="PTHR21047:SF2">
    <property type="entry name" value="THYMIDINE DIPHOSPHO-4-KETO-RHAMNOSE 3,5-EPIMERASE"/>
    <property type="match status" value="1"/>
</dbReference>
<dbReference type="AlphaFoldDB" id="A0A842I1T6"/>
<dbReference type="SUPFAM" id="SSF51182">
    <property type="entry name" value="RmlC-like cupins"/>
    <property type="match status" value="1"/>
</dbReference>